<dbReference type="Gene3D" id="2.160.20.10">
    <property type="entry name" value="Single-stranded right-handed beta-helix, Pectin lyase-like"/>
    <property type="match status" value="1"/>
</dbReference>
<dbReference type="PANTHER" id="PTHR42970">
    <property type="entry name" value="PECTATE LYASE C-RELATED"/>
    <property type="match status" value="1"/>
</dbReference>
<evidence type="ECO:0000313" key="14">
    <source>
        <dbReference type="Proteomes" id="UP001320972"/>
    </source>
</evidence>
<dbReference type="InterPro" id="IPR012334">
    <property type="entry name" value="Pectin_lyas_fold"/>
</dbReference>
<dbReference type="InterPro" id="IPR052063">
    <property type="entry name" value="Polysaccharide_Lyase_1"/>
</dbReference>
<sequence length="508" mass="54736">MRQERRTFLQTVGAAGIGSLALGGNASAQSDDVEVITLENVGAESPSSEFAPDDGFADLGWLTEGPLAVVRVTSLDSDGEGSFKWAIQADDDELGIEDVGRRIIVFEVGGVIDLGGEDRWTRVTNEKTYVAGQTAPSPGITLIRGGINVSADDCVIQHIRVCGGHAGHEGDANWHPDSRTDDDSENIVWDHCTSVWGLEQTLSVGYDTVDTTFTNNLIAEGLNEIAHRDPPRGYGTLVGDRAENVTLAGNVWAHNRSRNPRLKNDSQSAVVNNVLYNYDWGPTLDDSTVATIEGNAFLRPVSDNPAVRGDGQVHVADNYTDGDVSLYDGDLQHHDDRLLWPESLDALPSSDVLEHNLANVGARPAERIAVEERILQDVAEGTGDWVDHEAEGGGYPDFEGTTREIDSLEGDITDWLSQHTRAVELGEDPPGEDPGTESPAIDGTQTADTTGDGLHNDFTGSGSTTTTDVNVFFENVDNPDVADYPQYYDFDGNGAVSVTDVVELFERL</sequence>
<reference evidence="13 14" key="1">
    <citation type="submission" date="2022-09" db="EMBL/GenBank/DDBJ databases">
        <title>Enrichment on poylsaccharides allowed isolation of novel metabolic and taxonomic groups of Haloarchaea.</title>
        <authorList>
            <person name="Sorokin D.Y."/>
            <person name="Elcheninov A.G."/>
            <person name="Khizhniak T.V."/>
            <person name="Kolganova T.V."/>
            <person name="Kublanov I.V."/>
        </authorList>
    </citation>
    <scope>NUCLEOTIDE SEQUENCE [LARGE SCALE GENOMIC DNA]</scope>
    <source>
        <strain evidence="13 14">AArc-m2/3/4</strain>
    </source>
</reference>
<evidence type="ECO:0000256" key="1">
    <source>
        <dbReference type="ARBA" id="ARBA00000695"/>
    </source>
</evidence>
<feature type="compositionally biased region" description="Low complexity" evidence="12">
    <location>
        <begin position="442"/>
        <end position="464"/>
    </location>
</feature>
<comment type="caution">
    <text evidence="13">The sequence shown here is derived from an EMBL/GenBank/DDBJ whole genome shotgun (WGS) entry which is preliminary data.</text>
</comment>
<evidence type="ECO:0000256" key="10">
    <source>
        <dbReference type="ARBA" id="ARBA00023326"/>
    </source>
</evidence>
<protein>
    <recommendedName>
        <fullName evidence="4">Probable pectate lyase C</fullName>
        <ecNumber evidence="3">4.2.2.2</ecNumber>
    </recommendedName>
</protein>
<dbReference type="RefSeq" id="WP_338008033.1">
    <property type="nucleotide sequence ID" value="NZ_JAOPKB010000007.1"/>
</dbReference>
<dbReference type="Proteomes" id="UP001320972">
    <property type="component" value="Unassembled WGS sequence"/>
</dbReference>
<evidence type="ECO:0000256" key="8">
    <source>
        <dbReference type="ARBA" id="ARBA00023277"/>
    </source>
</evidence>
<keyword evidence="14" id="KW-1185">Reference proteome</keyword>
<dbReference type="SUPFAM" id="SSF51126">
    <property type="entry name" value="Pectin lyase-like"/>
    <property type="match status" value="1"/>
</dbReference>
<accession>A0ABT2QF73</accession>
<dbReference type="EC" id="4.2.2.2" evidence="3"/>
<evidence type="ECO:0000256" key="3">
    <source>
        <dbReference type="ARBA" id="ARBA00012272"/>
    </source>
</evidence>
<proteinExistence type="inferred from homology"/>
<evidence type="ECO:0000256" key="12">
    <source>
        <dbReference type="SAM" id="MobiDB-lite"/>
    </source>
</evidence>
<gene>
    <name evidence="13" type="ORF">OB955_12630</name>
</gene>
<dbReference type="GO" id="GO:0016829">
    <property type="term" value="F:lyase activity"/>
    <property type="evidence" value="ECO:0007669"/>
    <property type="project" value="UniProtKB-KW"/>
</dbReference>
<dbReference type="PROSITE" id="PS00018">
    <property type="entry name" value="EF_HAND_1"/>
    <property type="match status" value="1"/>
</dbReference>
<evidence type="ECO:0000256" key="11">
    <source>
        <dbReference type="ARBA" id="ARBA00025679"/>
    </source>
</evidence>
<evidence type="ECO:0000256" key="9">
    <source>
        <dbReference type="ARBA" id="ARBA00023316"/>
    </source>
</evidence>
<comment type="catalytic activity">
    <reaction evidence="1">
        <text>Eliminative cleavage of (1-&gt;4)-alpha-D-galacturonan to give oligosaccharides with 4-deoxy-alpha-D-galact-4-enuronosyl groups at their non-reducing ends.</text>
        <dbReference type="EC" id="4.2.2.2"/>
    </reaction>
</comment>
<feature type="compositionally biased region" description="Acidic residues" evidence="12">
    <location>
        <begin position="425"/>
        <end position="435"/>
    </location>
</feature>
<keyword evidence="8" id="KW-0119">Carbohydrate metabolism</keyword>
<comment type="similarity">
    <text evidence="2">Belongs to the polysaccharide lyase 1 family.</text>
</comment>
<keyword evidence="6" id="KW-0325">Glycoprotein</keyword>
<evidence type="ECO:0000256" key="5">
    <source>
        <dbReference type="ARBA" id="ARBA00022723"/>
    </source>
</evidence>
<dbReference type="InterPro" id="IPR018247">
    <property type="entry name" value="EF_Hand_1_Ca_BS"/>
</dbReference>
<comment type="function">
    <text evidence="11">Pectinolytic enzyme consist of four classes of enzymes: pectin lyase, polygalacturonase, pectin methylesterase and rhamnogalacturonase. Among pectinolytic enzymes, pectin lyase is the most important in depolymerization of pectin, since it cleaves internal glycosidic bonds of highly methylated pectins. Favors pectate, the anion, over pectin, the methyl ester.</text>
</comment>
<organism evidence="13 14">
    <name type="scientific">Natronoglomus mannanivorans</name>
    <dbReference type="NCBI Taxonomy" id="2979990"/>
    <lineage>
        <taxon>Archaea</taxon>
        <taxon>Methanobacteriati</taxon>
        <taxon>Methanobacteriota</taxon>
        <taxon>Stenosarchaea group</taxon>
        <taxon>Halobacteria</taxon>
        <taxon>Halobacteriales</taxon>
        <taxon>Natrialbaceae</taxon>
        <taxon>Natronoglomus</taxon>
    </lineage>
</organism>
<dbReference type="PROSITE" id="PS51318">
    <property type="entry name" value="TAT"/>
    <property type="match status" value="1"/>
</dbReference>
<keyword evidence="5" id="KW-0479">Metal-binding</keyword>
<evidence type="ECO:0000256" key="2">
    <source>
        <dbReference type="ARBA" id="ARBA00010980"/>
    </source>
</evidence>
<keyword evidence="10" id="KW-0624">Polysaccharide degradation</keyword>
<evidence type="ECO:0000256" key="4">
    <source>
        <dbReference type="ARBA" id="ARBA00016512"/>
    </source>
</evidence>
<dbReference type="InterPro" id="IPR006311">
    <property type="entry name" value="TAT_signal"/>
</dbReference>
<name>A0ABT2QF73_9EURY</name>
<evidence type="ECO:0000313" key="13">
    <source>
        <dbReference type="EMBL" id="MCU4973582.1"/>
    </source>
</evidence>
<keyword evidence="9" id="KW-0961">Cell wall biogenesis/degradation</keyword>
<evidence type="ECO:0000256" key="7">
    <source>
        <dbReference type="ARBA" id="ARBA00023239"/>
    </source>
</evidence>
<dbReference type="InterPro" id="IPR011050">
    <property type="entry name" value="Pectin_lyase_fold/virulence"/>
</dbReference>
<dbReference type="PANTHER" id="PTHR42970:SF1">
    <property type="entry name" value="PECTATE LYASE C-RELATED"/>
    <property type="match status" value="1"/>
</dbReference>
<evidence type="ECO:0000256" key="6">
    <source>
        <dbReference type="ARBA" id="ARBA00023180"/>
    </source>
</evidence>
<dbReference type="EMBL" id="JAOPKB010000007">
    <property type="protein sequence ID" value="MCU4973582.1"/>
    <property type="molecule type" value="Genomic_DNA"/>
</dbReference>
<keyword evidence="7 13" id="KW-0456">Lyase</keyword>
<feature type="region of interest" description="Disordered" evidence="12">
    <location>
        <begin position="424"/>
        <end position="464"/>
    </location>
</feature>